<feature type="domain" description="MurNAc-LAA" evidence="4">
    <location>
        <begin position="243"/>
        <end position="392"/>
    </location>
</feature>
<dbReference type="InterPro" id="IPR050695">
    <property type="entry name" value="N-acetylmuramoyl_amidase_3"/>
</dbReference>
<protein>
    <recommendedName>
        <fullName evidence="2">N-acetylmuramoyl-L-alanine amidase</fullName>
        <ecNumber evidence="2">3.5.1.28</ecNumber>
    </recommendedName>
</protein>
<comment type="catalytic activity">
    <reaction evidence="1">
        <text>Hydrolyzes the link between N-acetylmuramoyl residues and L-amino acid residues in certain cell-wall glycopeptides.</text>
        <dbReference type="EC" id="3.5.1.28"/>
    </reaction>
</comment>
<evidence type="ECO:0000313" key="5">
    <source>
        <dbReference type="EMBL" id="MBR7619790.1"/>
    </source>
</evidence>
<comment type="caution">
    <text evidence="5">The sequence shown here is derived from an EMBL/GenBank/DDBJ whole genome shotgun (WGS) entry which is preliminary data.</text>
</comment>
<dbReference type="Proteomes" id="UP000622580">
    <property type="component" value="Unassembled WGS sequence"/>
</dbReference>
<dbReference type="AlphaFoldDB" id="A0A941D022"/>
<organism evidence="5 6">
    <name type="scientific">Phenylobacterium glaciei</name>
    <dbReference type="NCBI Taxonomy" id="2803784"/>
    <lineage>
        <taxon>Bacteria</taxon>
        <taxon>Pseudomonadati</taxon>
        <taxon>Pseudomonadota</taxon>
        <taxon>Alphaproteobacteria</taxon>
        <taxon>Caulobacterales</taxon>
        <taxon>Caulobacteraceae</taxon>
        <taxon>Phenylobacterium</taxon>
    </lineage>
</organism>
<accession>A0A941D022</accession>
<dbReference type="GO" id="GO:0030288">
    <property type="term" value="C:outer membrane-bounded periplasmic space"/>
    <property type="evidence" value="ECO:0007669"/>
    <property type="project" value="TreeGrafter"/>
</dbReference>
<gene>
    <name evidence="5" type="ORF">JKL49_10355</name>
</gene>
<dbReference type="Gene3D" id="2.60.40.3500">
    <property type="match status" value="1"/>
</dbReference>
<dbReference type="EMBL" id="JAGSGD010000001">
    <property type="protein sequence ID" value="MBR7619790.1"/>
    <property type="molecule type" value="Genomic_DNA"/>
</dbReference>
<sequence>MRVVWGIVLAKVGVAFDRFGKRTLAAVAAGVCCLAVAAVGQANASGGGVLKVRLGGDQTETRIVIDLDRSATAKIASDGQDDRRVVMNLPGVNVDRTLQGGGQGLVKTWMLDGGPLGARLRIDLAGDAVIKRRFLLPPADGAANYRYVIDIAAAAPRAPGERVTLISNTAPAIRPPPLNLKKTVVIDAGHGGKDPGAIGSNGYEKDVTLAAALALKSRLERTGRYRVVMTRSSDVYVPLETRVPIARKSGADLFISLHADSGPNTQARGASVYTLADRAVARSQKLVSKDDWFMKVNQADRGVSGILFDLTQRSTKNRSATFAEMVLDRISDGDMRLLRRSHREAGLAVLLAPDVPAVLLEMGFVNNPEDEAFLRDPAGRARLMNAVGDSIDAYFAQETRLASR</sequence>
<evidence type="ECO:0000313" key="6">
    <source>
        <dbReference type="Proteomes" id="UP000622580"/>
    </source>
</evidence>
<dbReference type="GO" id="GO:0009253">
    <property type="term" value="P:peptidoglycan catabolic process"/>
    <property type="evidence" value="ECO:0007669"/>
    <property type="project" value="InterPro"/>
</dbReference>
<dbReference type="PANTHER" id="PTHR30404">
    <property type="entry name" value="N-ACETYLMURAMOYL-L-ALANINE AMIDASE"/>
    <property type="match status" value="1"/>
</dbReference>
<dbReference type="CDD" id="cd02696">
    <property type="entry name" value="MurNAc-LAA"/>
    <property type="match status" value="1"/>
</dbReference>
<proteinExistence type="predicted"/>
<name>A0A941D022_9CAUL</name>
<evidence type="ECO:0000256" key="2">
    <source>
        <dbReference type="ARBA" id="ARBA00011901"/>
    </source>
</evidence>
<dbReference type="EC" id="3.5.1.28" evidence="2"/>
<dbReference type="SMART" id="SM00646">
    <property type="entry name" value="Ami_3"/>
    <property type="match status" value="1"/>
</dbReference>
<evidence type="ECO:0000256" key="1">
    <source>
        <dbReference type="ARBA" id="ARBA00001561"/>
    </source>
</evidence>
<evidence type="ECO:0000259" key="4">
    <source>
        <dbReference type="SMART" id="SM00646"/>
    </source>
</evidence>
<dbReference type="SUPFAM" id="SSF53187">
    <property type="entry name" value="Zn-dependent exopeptidases"/>
    <property type="match status" value="1"/>
</dbReference>
<dbReference type="GO" id="GO:0008745">
    <property type="term" value="F:N-acetylmuramoyl-L-alanine amidase activity"/>
    <property type="evidence" value="ECO:0007669"/>
    <property type="project" value="UniProtKB-EC"/>
</dbReference>
<dbReference type="PANTHER" id="PTHR30404:SF0">
    <property type="entry name" value="N-ACETYLMURAMOYL-L-ALANINE AMIDASE AMIC"/>
    <property type="match status" value="1"/>
</dbReference>
<keyword evidence="6" id="KW-1185">Reference proteome</keyword>
<reference evidence="5" key="1">
    <citation type="submission" date="2021-04" db="EMBL/GenBank/DDBJ databases">
        <title>Draft genome assembly of strain Phenylobacterium sp. 20VBR1 using MiniION and Illumina platforms.</title>
        <authorList>
            <person name="Thomas F.A."/>
            <person name="Krishnan K.P."/>
            <person name="Sinha R.K."/>
        </authorList>
    </citation>
    <scope>NUCLEOTIDE SEQUENCE</scope>
    <source>
        <strain evidence="5">20VBR1</strain>
    </source>
</reference>
<dbReference type="Gene3D" id="3.40.630.40">
    <property type="entry name" value="Zn-dependent exopeptidases"/>
    <property type="match status" value="1"/>
</dbReference>
<dbReference type="Pfam" id="PF01520">
    <property type="entry name" value="Amidase_3"/>
    <property type="match status" value="1"/>
</dbReference>
<keyword evidence="3" id="KW-0378">Hydrolase</keyword>
<evidence type="ECO:0000256" key="3">
    <source>
        <dbReference type="ARBA" id="ARBA00022801"/>
    </source>
</evidence>
<dbReference type="InterPro" id="IPR002508">
    <property type="entry name" value="MurNAc-LAA_cat"/>
</dbReference>